<dbReference type="EMBL" id="JEMB01003397">
    <property type="protein sequence ID" value="KYF73089.1"/>
    <property type="molecule type" value="Genomic_DNA"/>
</dbReference>
<proteinExistence type="predicted"/>
<protein>
    <recommendedName>
        <fullName evidence="4">Secreted protein</fullName>
    </recommendedName>
</protein>
<dbReference type="AlphaFoldDB" id="A0A150QYL2"/>
<name>A0A150QYL2_SORCE</name>
<evidence type="ECO:0000313" key="3">
    <source>
        <dbReference type="Proteomes" id="UP000075635"/>
    </source>
</evidence>
<feature type="chain" id="PRO_5007567556" description="Secreted protein" evidence="1">
    <location>
        <begin position="21"/>
        <end position="452"/>
    </location>
</feature>
<organism evidence="2 3">
    <name type="scientific">Sorangium cellulosum</name>
    <name type="common">Polyangium cellulosum</name>
    <dbReference type="NCBI Taxonomy" id="56"/>
    <lineage>
        <taxon>Bacteria</taxon>
        <taxon>Pseudomonadati</taxon>
        <taxon>Myxococcota</taxon>
        <taxon>Polyangia</taxon>
        <taxon>Polyangiales</taxon>
        <taxon>Polyangiaceae</taxon>
        <taxon>Sorangium</taxon>
    </lineage>
</organism>
<sequence length="452" mass="49191">MNSLLGHPALVLLLSSTAMVAGCGDEDDHAASRFAWLAMRAEQVRELSFESEVPVRTVTRGEVDAEAEQAAEALAEEELEALAATYGRLGYFSPDADLRAILGGSQDLAAAWYSSADKAIALIGEVEDHVLIHEYVHGLQDQHFDLGALGDALLTSDAHLALRAATEGDAMLAEVRYLQQERNDADLDRLSWAPVIASIHAAGEEVLQESEVPALFVDYPSFAYGFGFEYCAHNLTGASAAAPVAREPFPFDWSREDALFSQRTPATTQQIIALDGQDPEARVGLEELPAELADELEPLDWDSMGEWLSYLLLRPLDGTPELGDMRALAAAWDGDRALFVRDRKTGATGTAWASAWDDDEAAAGVEAALWRLYGGEAIDEGEPRLGRAEDGELVWIERREERVVALKNVDQALMPALAEAAFPAGIEPKRLALRKRPSLAARLSRHLPARPR</sequence>
<keyword evidence="1" id="KW-0732">Signal</keyword>
<dbReference type="Proteomes" id="UP000075635">
    <property type="component" value="Unassembled WGS sequence"/>
</dbReference>
<evidence type="ECO:0000313" key="2">
    <source>
        <dbReference type="EMBL" id="KYF73089.1"/>
    </source>
</evidence>
<evidence type="ECO:0000256" key="1">
    <source>
        <dbReference type="SAM" id="SignalP"/>
    </source>
</evidence>
<accession>A0A150QYL2</accession>
<gene>
    <name evidence="2" type="ORF">BE17_51605</name>
</gene>
<evidence type="ECO:0008006" key="4">
    <source>
        <dbReference type="Google" id="ProtNLM"/>
    </source>
</evidence>
<comment type="caution">
    <text evidence="2">The sequence shown here is derived from an EMBL/GenBank/DDBJ whole genome shotgun (WGS) entry which is preliminary data.</text>
</comment>
<feature type="signal peptide" evidence="1">
    <location>
        <begin position="1"/>
        <end position="20"/>
    </location>
</feature>
<reference evidence="2 3" key="1">
    <citation type="submission" date="2014-02" db="EMBL/GenBank/DDBJ databases">
        <title>The small core and large imbalanced accessory genome model reveals a collaborative survival strategy of Sorangium cellulosum strains in nature.</title>
        <authorList>
            <person name="Han K."/>
            <person name="Peng R."/>
            <person name="Blom J."/>
            <person name="Li Y.-Z."/>
        </authorList>
    </citation>
    <scope>NUCLEOTIDE SEQUENCE [LARGE SCALE GENOMIC DNA]</scope>
    <source>
        <strain evidence="2 3">So0011-07</strain>
    </source>
</reference>